<proteinExistence type="predicted"/>
<dbReference type="InterPro" id="IPR013968">
    <property type="entry name" value="PKS_KR"/>
</dbReference>
<dbReference type="InterPro" id="IPR020841">
    <property type="entry name" value="PKS_Beta-ketoAc_synthase_dom"/>
</dbReference>
<dbReference type="InterPro" id="IPR009081">
    <property type="entry name" value="PP-bd_ACP"/>
</dbReference>
<dbReference type="InterPro" id="IPR057326">
    <property type="entry name" value="KR_dom"/>
</dbReference>
<dbReference type="InterPro" id="IPR016035">
    <property type="entry name" value="Acyl_Trfase/lysoPLipase"/>
</dbReference>
<dbReference type="RefSeq" id="WP_067913817.1">
    <property type="nucleotide sequence ID" value="NZ_LZJP01000043.1"/>
</dbReference>
<dbReference type="OrthoDB" id="9778690at2"/>
<dbReference type="Gene3D" id="3.90.180.10">
    <property type="entry name" value="Medium-chain alcohol dehydrogenases, catalytic domain"/>
    <property type="match status" value="1"/>
</dbReference>
<dbReference type="CDD" id="cd05195">
    <property type="entry name" value="enoyl_red"/>
    <property type="match status" value="1"/>
</dbReference>
<feature type="region of interest" description="C-terminal hotdog fold" evidence="7">
    <location>
        <begin position="1039"/>
        <end position="1185"/>
    </location>
</feature>
<dbReference type="InterPro" id="IPR036736">
    <property type="entry name" value="ACP-like_sf"/>
</dbReference>
<dbReference type="InterPro" id="IPR014030">
    <property type="entry name" value="Ketoacyl_synth_N"/>
</dbReference>
<dbReference type="InterPro" id="IPR013149">
    <property type="entry name" value="ADH-like_C"/>
</dbReference>
<keyword evidence="1" id="KW-0596">Phosphopantetheine</keyword>
<gene>
    <name evidence="11" type="ORF">A5683_09350</name>
</gene>
<dbReference type="InterPro" id="IPR001227">
    <property type="entry name" value="Ac_transferase_dom_sf"/>
</dbReference>
<dbReference type="SUPFAM" id="SSF50129">
    <property type="entry name" value="GroES-like"/>
    <property type="match status" value="1"/>
</dbReference>
<dbReference type="SUPFAM" id="SSF47336">
    <property type="entry name" value="ACP-like"/>
    <property type="match status" value="1"/>
</dbReference>
<dbReference type="InterPro" id="IPR050091">
    <property type="entry name" value="PKS_NRPS_Biosynth_Enz"/>
</dbReference>
<dbReference type="InterPro" id="IPR049551">
    <property type="entry name" value="PKS_DH_C"/>
</dbReference>
<organism evidence="11 12">
    <name type="scientific">Mycobacterium mantenii</name>
    <dbReference type="NCBI Taxonomy" id="560555"/>
    <lineage>
        <taxon>Bacteria</taxon>
        <taxon>Bacillati</taxon>
        <taxon>Actinomycetota</taxon>
        <taxon>Actinomycetes</taxon>
        <taxon>Mycobacteriales</taxon>
        <taxon>Mycobacteriaceae</taxon>
        <taxon>Mycobacterium</taxon>
        <taxon>Mycobacterium avium complex (MAC)</taxon>
    </lineage>
</organism>
<dbReference type="Gene3D" id="3.40.47.10">
    <property type="match status" value="1"/>
</dbReference>
<dbReference type="InterPro" id="IPR014043">
    <property type="entry name" value="Acyl_transferase_dom"/>
</dbReference>
<dbReference type="Pfam" id="PF08240">
    <property type="entry name" value="ADH_N"/>
    <property type="match status" value="1"/>
</dbReference>
<feature type="region of interest" description="N-terminal hotdog fold" evidence="7">
    <location>
        <begin position="898"/>
        <end position="1021"/>
    </location>
</feature>
<evidence type="ECO:0000259" key="8">
    <source>
        <dbReference type="PROSITE" id="PS50075"/>
    </source>
</evidence>
<dbReference type="Pfam" id="PF16197">
    <property type="entry name" value="KAsynt_C_assoc"/>
    <property type="match status" value="1"/>
</dbReference>
<feature type="domain" description="Carrier" evidence="8">
    <location>
        <begin position="2034"/>
        <end position="2110"/>
    </location>
</feature>
<evidence type="ECO:0000259" key="9">
    <source>
        <dbReference type="PROSITE" id="PS52004"/>
    </source>
</evidence>
<dbReference type="Gene3D" id="3.10.129.110">
    <property type="entry name" value="Polyketide synthase dehydratase"/>
    <property type="match status" value="1"/>
</dbReference>
<dbReference type="InterPro" id="IPR053386">
    <property type="entry name" value="MBFA_synthase"/>
</dbReference>
<evidence type="ECO:0000313" key="12">
    <source>
        <dbReference type="Proteomes" id="UP000092389"/>
    </source>
</evidence>
<dbReference type="SUPFAM" id="SSF55048">
    <property type="entry name" value="Probable ACP-binding domain of malonyl-CoA ACP transacylase"/>
    <property type="match status" value="1"/>
</dbReference>
<comment type="caution">
    <text evidence="11">The sequence shown here is derived from an EMBL/GenBank/DDBJ whole genome shotgun (WGS) entry which is preliminary data.</text>
</comment>
<dbReference type="EMBL" id="LZJU01000180">
    <property type="protein sequence ID" value="OBH67474.1"/>
    <property type="molecule type" value="Genomic_DNA"/>
</dbReference>
<dbReference type="InterPro" id="IPR018201">
    <property type="entry name" value="Ketoacyl_synth_AS"/>
</dbReference>
<dbReference type="FunFam" id="3.40.50.720:FF:000209">
    <property type="entry name" value="Polyketide synthase Pks12"/>
    <property type="match status" value="1"/>
</dbReference>
<dbReference type="NCBIfam" id="NF041183">
    <property type="entry name" value="Pks2_ls1_myc"/>
    <property type="match status" value="1"/>
</dbReference>
<dbReference type="Pfam" id="PF00698">
    <property type="entry name" value="Acyl_transf_1"/>
    <property type="match status" value="1"/>
</dbReference>
<evidence type="ECO:0000256" key="2">
    <source>
        <dbReference type="ARBA" id="ARBA00022553"/>
    </source>
</evidence>
<dbReference type="InterPro" id="IPR049552">
    <property type="entry name" value="PKS_DH_N"/>
</dbReference>
<feature type="domain" description="PKS/mFAS DH" evidence="10">
    <location>
        <begin position="898"/>
        <end position="1185"/>
    </location>
</feature>
<reference evidence="11 12" key="1">
    <citation type="submission" date="2016-06" db="EMBL/GenBank/DDBJ databases">
        <authorList>
            <person name="Kjaerup R.B."/>
            <person name="Dalgaard T.S."/>
            <person name="Juul-Madsen H.R."/>
        </authorList>
    </citation>
    <scope>NUCLEOTIDE SEQUENCE [LARGE SCALE GENOMIC DNA]</scope>
    <source>
        <strain evidence="11 12">E152</strain>
    </source>
</reference>
<dbReference type="PANTHER" id="PTHR43775">
    <property type="entry name" value="FATTY ACID SYNTHASE"/>
    <property type="match status" value="1"/>
</dbReference>
<dbReference type="InterPro" id="IPR014031">
    <property type="entry name" value="Ketoacyl_synth_C"/>
</dbReference>
<dbReference type="Gene3D" id="3.30.70.250">
    <property type="entry name" value="Malonyl-CoA ACP transacylase, ACP-binding"/>
    <property type="match status" value="1"/>
</dbReference>
<dbReference type="GO" id="GO:0004315">
    <property type="term" value="F:3-oxoacyl-[acyl-carrier-protein] synthase activity"/>
    <property type="evidence" value="ECO:0007669"/>
    <property type="project" value="InterPro"/>
</dbReference>
<accession>A0A1A2STH0</accession>
<evidence type="ECO:0000256" key="3">
    <source>
        <dbReference type="ARBA" id="ARBA00022679"/>
    </source>
</evidence>
<dbReference type="Gene3D" id="1.10.1200.10">
    <property type="entry name" value="ACP-like"/>
    <property type="match status" value="1"/>
</dbReference>
<sequence length="2116" mass="223928">MRAANATPVAVIGMACRLPGGIDSPQRLWEALLRGDDFVGEIPADRWDADLFYDPEPGVPGRSVTRWGAFLDDVGGFDCEFFGMTEREATAIDPQHRLLLETSWDAIEQAGLDPASLVQSQTGVFVGLTHGDYELLSADCGAAEGPYGFTGTSNSFASGRVAYTLGLHGPAVTVDTACSSGLMAVHQACGSLGSGESDLALAGGVVVTLEPRKSVSGSLQGMLSPTGRCHAFDARADGFVSGEGCVMLLLKRLDDAQRDGDRILAVLRGTAANQDGRTVNIAAPSETAQVAVYQKALEIADVDAATVGLVEAHGTGTPVGDPIEFASLATVYGTAGPCALGSVKTNFGHMQSTSGPLGLLKAILALQHAVVPQNLHFTRFPDEMARIKTDLFVPQTNTPWPTNGHHPRRAAVSSYGMSGTNVHAILEQAPEPAPARAPDGPAGPLLFPLSATSAEQLRVTAARLAAWLDEHGSAALGGESSPGLRDLGYTLSRRRAHRPVRTVVSASTLDELATELRTVADGDIPYEPAVGQDDRGPVWVFSGQGSQWSEMGAELLAREPVFAATIAAIEPLIAAESGFSVTEAMSAPEPVAGIDRVQPTIFAMQVALAETMKSYGVRPGAVIGHSLGESAAAVVAGGLSVADGVRVICRRSKLMARIAGSGAMASVELPGQQVLSELSIRGISDVVLSVVASPTSTVVGGDTQTIRDLVAAWQQQDVMAREVAVDVASHSPQVEPILDELVEALADLQPMTPEVPYYSATLWNPRERPSFSGDYWAENLRYTVRFAAAVQAALKDGFRVFGELAPHPLLTHAVERNAGSLDMPIAALAAMRREQELPLGLRGFVADVHSAGALVDFSVQYPTGRLVEAPLPTWTHRRLMLSREAKEQVHGASVQAVHPLLGAHVHLHEEPERYVWQGEVGTEAHPWLADHQIHSVAAFPGAAYCEMALAAARTTLGEGAEVRDVKFEQTLLLDGETLASSVATVAAPGILDFSVDTHQEGERIRRASAVLDGVAADHADAAQPQRPAHDLATLIAAHPSRIDGAELRKAFDTVGIQYGPAFSGLAAVSVADGEVTTVLAEVALPGAIRSQQSAYVAHPALLDACFQSVAVSPEVRKAGGLLLPIGVRRLRNYHSTRNAQYCLTRVTSSRPGECEADIDVLDQSGTVLLSVEGLLVAGTSEHEHAHRLLNERLLTIDWQPRELPDGAQGEPGSWVLLTASEGHDPLTTRLADMLNSDGAHCSTVSVPLGSADTAPLRSLLCGGDQPSSNGHGPLKALTGVVVVTAPEGADDPQAQRRGRDHVSHLAAIARELSELPGESPRLYVLTRNAASVTAGDVANLAQAGLRGLMRVIDSEHPHLSATQIDVDDATDPERVALQLKSGSEEDETAWRGGQWYTARLQPGPLRPSERRTTVVDHGRDGMRLQIRTPGDLESLEFTAFDRPPPGPGEIEVAVTATTINFADVLVAFGRYPTFEGYQQQLGGDFAGVVTAVGPGVTEHQVGDHVGGMSRNGCWGTFVIADARHAVTLPPEVPADVAAAVPTASATAWYGLHDLARISPADKVLIHSGTGGVGQAAIAIARAVGCEIFATAGSAQRRQLLRDMGIEHVYDSRSTEFADQIRCDTDGYGVDVVLNSLPGAAQRAGIELLAVGGRFIELGKRDIYGDTHLGLFPFRRNLSLFAVDLALLTFSHPQTVRRLLTTVYQRTAAGELPLPHTTHYPIHDAAAAVRLVAGAGHTGKVVLDVPRAGSSLAAVPPDEVRPFRPDGAYIITGGIGGLGLFLAGQMASRDGKEGCGRIVLNSRSQPNEQAREAIERLRAAGADIAVECGDIAEPQTAERLVACATATGLPVRGVLHAAAVVEDATLTNVTGELIERCWAPKVYGAWNLHHALLEEKTGQPLDWFCCFSSAAALVGSPGQGAYAAANSWLDAFAHWRRAHGLPTTSIGWGAWSEVGRATALAEDAGIAITPAEGFRAFDTLLRYDRPYSGYAPIMGTPWLTSFAQRSRFAEAFGSLGQGKPDTGRFLAELQALPREEWPSAIRRLVSGQISLLLRRTIDPDRPLSDYGLDSLGNLELRTRIETETGVRISPTKITTVRGLADHLCDELADLEAAPSAP</sequence>
<dbReference type="PROSITE" id="PS00606">
    <property type="entry name" value="KS3_1"/>
    <property type="match status" value="1"/>
</dbReference>
<dbReference type="Pfam" id="PF00107">
    <property type="entry name" value="ADH_zinc_N"/>
    <property type="match status" value="1"/>
</dbReference>
<dbReference type="SMART" id="SM00827">
    <property type="entry name" value="PKS_AT"/>
    <property type="match status" value="1"/>
</dbReference>
<dbReference type="GO" id="GO:0005737">
    <property type="term" value="C:cytoplasm"/>
    <property type="evidence" value="ECO:0007669"/>
    <property type="project" value="TreeGrafter"/>
</dbReference>
<feature type="domain" description="Ketosynthase family 3 (KS3)" evidence="9">
    <location>
        <begin position="6"/>
        <end position="428"/>
    </location>
</feature>
<dbReference type="InterPro" id="IPR013154">
    <property type="entry name" value="ADH-like_N"/>
</dbReference>
<dbReference type="GO" id="GO:0016491">
    <property type="term" value="F:oxidoreductase activity"/>
    <property type="evidence" value="ECO:0007669"/>
    <property type="project" value="InterPro"/>
</dbReference>
<evidence type="ECO:0000256" key="6">
    <source>
        <dbReference type="ARBA" id="ARBA00023315"/>
    </source>
</evidence>
<dbReference type="GO" id="GO:0006633">
    <property type="term" value="P:fatty acid biosynthetic process"/>
    <property type="evidence" value="ECO:0007669"/>
    <property type="project" value="InterPro"/>
</dbReference>
<dbReference type="InterPro" id="IPR020843">
    <property type="entry name" value="ER"/>
</dbReference>
<dbReference type="SMART" id="SM00822">
    <property type="entry name" value="PKS_KR"/>
    <property type="match status" value="1"/>
</dbReference>
<dbReference type="Gene3D" id="3.40.366.10">
    <property type="entry name" value="Malonyl-Coenzyme A Acyl Carrier Protein, domain 2"/>
    <property type="match status" value="1"/>
</dbReference>
<dbReference type="FunFam" id="3.40.47.10:FF:000019">
    <property type="entry name" value="Polyketide synthase type I"/>
    <property type="match status" value="1"/>
</dbReference>
<dbReference type="PROSITE" id="PS51257">
    <property type="entry name" value="PROKAR_LIPOPROTEIN"/>
    <property type="match status" value="1"/>
</dbReference>
<dbReference type="Pfam" id="PF00109">
    <property type="entry name" value="ketoacyl-synt"/>
    <property type="match status" value="1"/>
</dbReference>
<dbReference type="PROSITE" id="PS52019">
    <property type="entry name" value="PKS_MFAS_DH"/>
    <property type="match status" value="1"/>
</dbReference>
<dbReference type="SUPFAM" id="SSF53901">
    <property type="entry name" value="Thiolase-like"/>
    <property type="match status" value="1"/>
</dbReference>
<dbReference type="SUPFAM" id="SSF51735">
    <property type="entry name" value="NAD(P)-binding Rossmann-fold domains"/>
    <property type="match status" value="3"/>
</dbReference>
<dbReference type="PROSITE" id="PS52004">
    <property type="entry name" value="KS3_2"/>
    <property type="match status" value="1"/>
</dbReference>
<dbReference type="CDD" id="cd00833">
    <property type="entry name" value="PKS"/>
    <property type="match status" value="1"/>
</dbReference>
<dbReference type="InterPro" id="IPR011032">
    <property type="entry name" value="GroES-like_sf"/>
</dbReference>
<dbReference type="InterPro" id="IPR020807">
    <property type="entry name" value="PKS_DH"/>
</dbReference>
<keyword evidence="2" id="KW-0597">Phosphoprotein</keyword>
<feature type="active site" description="Proton donor; for dehydratase activity" evidence="7">
    <location>
        <position position="1103"/>
    </location>
</feature>
<dbReference type="Pfam" id="PF08659">
    <property type="entry name" value="KR"/>
    <property type="match status" value="1"/>
</dbReference>
<dbReference type="SMART" id="SM00829">
    <property type="entry name" value="PKS_ER"/>
    <property type="match status" value="1"/>
</dbReference>
<dbReference type="Pfam" id="PF02801">
    <property type="entry name" value="Ketoacyl-synt_C"/>
    <property type="match status" value="1"/>
</dbReference>
<dbReference type="Pfam" id="PF00550">
    <property type="entry name" value="PP-binding"/>
    <property type="match status" value="1"/>
</dbReference>
<dbReference type="InterPro" id="IPR032821">
    <property type="entry name" value="PKS_assoc"/>
</dbReference>
<dbReference type="FunFam" id="3.40.50.720:FF:000372">
    <property type="entry name" value="Mycocerosic acid synthase-like polyketide synthase"/>
    <property type="match status" value="1"/>
</dbReference>
<name>A0A1A2STH0_MYCNT</name>
<evidence type="ECO:0000256" key="5">
    <source>
        <dbReference type="ARBA" id="ARBA00023268"/>
    </source>
</evidence>
<dbReference type="SMART" id="SM00825">
    <property type="entry name" value="PKS_KS"/>
    <property type="match status" value="1"/>
</dbReference>
<dbReference type="SUPFAM" id="SSF52151">
    <property type="entry name" value="FabD/lysophospholipase-like"/>
    <property type="match status" value="1"/>
</dbReference>
<evidence type="ECO:0000256" key="7">
    <source>
        <dbReference type="PROSITE-ProRule" id="PRU01363"/>
    </source>
</evidence>
<dbReference type="InterPro" id="IPR036291">
    <property type="entry name" value="NAD(P)-bd_dom_sf"/>
</dbReference>
<keyword evidence="5" id="KW-0511">Multifunctional enzyme</keyword>
<dbReference type="InterPro" id="IPR042104">
    <property type="entry name" value="PKS_dehydratase_sf"/>
</dbReference>
<feature type="active site" description="Proton acceptor; for dehydratase activity" evidence="7">
    <location>
        <position position="931"/>
    </location>
</feature>
<keyword evidence="3" id="KW-0808">Transferase</keyword>
<dbReference type="FunFam" id="3.30.70.250:FF:000003">
    <property type="entry name" value="Polyketide beta-ketoacyl synthase Pks3"/>
    <property type="match status" value="1"/>
</dbReference>
<dbReference type="InterPro" id="IPR020806">
    <property type="entry name" value="PKS_PP-bd"/>
</dbReference>
<dbReference type="Proteomes" id="UP000092389">
    <property type="component" value="Unassembled WGS sequence"/>
</dbReference>
<evidence type="ECO:0000313" key="11">
    <source>
        <dbReference type="EMBL" id="OBH67474.1"/>
    </source>
</evidence>
<evidence type="ECO:0000259" key="10">
    <source>
        <dbReference type="PROSITE" id="PS52019"/>
    </source>
</evidence>
<dbReference type="PANTHER" id="PTHR43775:SF37">
    <property type="entry name" value="SI:DKEY-61P9.11"/>
    <property type="match status" value="1"/>
</dbReference>
<evidence type="ECO:0000256" key="4">
    <source>
        <dbReference type="ARBA" id="ARBA00022857"/>
    </source>
</evidence>
<dbReference type="Gene3D" id="3.40.50.720">
    <property type="entry name" value="NAD(P)-binding Rossmann-like Domain"/>
    <property type="match status" value="3"/>
</dbReference>
<dbReference type="InterPro" id="IPR049900">
    <property type="entry name" value="PKS_mFAS_DH"/>
</dbReference>
<dbReference type="Pfam" id="PF21089">
    <property type="entry name" value="PKS_DH_N"/>
    <property type="match status" value="1"/>
</dbReference>
<keyword evidence="4" id="KW-0521">NADP</keyword>
<dbReference type="GO" id="GO:0031177">
    <property type="term" value="F:phosphopantetheine binding"/>
    <property type="evidence" value="ECO:0007669"/>
    <property type="project" value="InterPro"/>
</dbReference>
<dbReference type="GO" id="GO:0071770">
    <property type="term" value="P:DIM/DIP cell wall layer assembly"/>
    <property type="evidence" value="ECO:0007669"/>
    <property type="project" value="TreeGrafter"/>
</dbReference>
<dbReference type="PROSITE" id="PS50075">
    <property type="entry name" value="CARRIER"/>
    <property type="match status" value="1"/>
</dbReference>
<dbReference type="InterPro" id="IPR016036">
    <property type="entry name" value="Malonyl_transacylase_ACP-bd"/>
</dbReference>
<dbReference type="Pfam" id="PF14765">
    <property type="entry name" value="PS-DH"/>
    <property type="match status" value="1"/>
</dbReference>
<dbReference type="InterPro" id="IPR016039">
    <property type="entry name" value="Thiolase-like"/>
</dbReference>
<dbReference type="GO" id="GO:0005886">
    <property type="term" value="C:plasma membrane"/>
    <property type="evidence" value="ECO:0007669"/>
    <property type="project" value="TreeGrafter"/>
</dbReference>
<keyword evidence="6" id="KW-0012">Acyltransferase</keyword>
<dbReference type="SMART" id="SM00826">
    <property type="entry name" value="PKS_DH"/>
    <property type="match status" value="1"/>
</dbReference>
<dbReference type="SMART" id="SM00823">
    <property type="entry name" value="PKS_PP"/>
    <property type="match status" value="1"/>
</dbReference>
<protein>
    <submittedName>
        <fullName evidence="11">Polyketide synthase</fullName>
    </submittedName>
</protein>
<evidence type="ECO:0000256" key="1">
    <source>
        <dbReference type="ARBA" id="ARBA00022450"/>
    </source>
</evidence>
<dbReference type="GO" id="GO:0004312">
    <property type="term" value="F:fatty acid synthase activity"/>
    <property type="evidence" value="ECO:0007669"/>
    <property type="project" value="TreeGrafter"/>
</dbReference>